<dbReference type="PROSITE" id="PS51667">
    <property type="entry name" value="WRC"/>
    <property type="match status" value="1"/>
</dbReference>
<feature type="compositionally biased region" description="Gly residues" evidence="3">
    <location>
        <begin position="58"/>
        <end position="70"/>
    </location>
</feature>
<feature type="domain" description="WRC" evidence="4">
    <location>
        <begin position="7"/>
        <end position="52"/>
    </location>
</feature>
<protein>
    <recommendedName>
        <fullName evidence="4">WRC domain-containing protein</fullName>
    </recommendedName>
</protein>
<evidence type="ECO:0000256" key="3">
    <source>
        <dbReference type="SAM" id="MobiDB-lite"/>
    </source>
</evidence>
<evidence type="ECO:0000256" key="2">
    <source>
        <dbReference type="PROSITE-ProRule" id="PRU01002"/>
    </source>
</evidence>
<evidence type="ECO:0000313" key="6">
    <source>
        <dbReference type="Proteomes" id="UP001189122"/>
    </source>
</evidence>
<accession>A0A7I8ILK9</accession>
<name>A0A7I8ILK9_SPIIN</name>
<feature type="compositionally biased region" description="Low complexity" evidence="3">
    <location>
        <begin position="78"/>
        <end position="111"/>
    </location>
</feature>
<proteinExistence type="predicted"/>
<evidence type="ECO:0000313" key="5">
    <source>
        <dbReference type="EMBL" id="CAA2618677.1"/>
    </source>
</evidence>
<keyword evidence="6" id="KW-1185">Reference proteome</keyword>
<dbReference type="EMBL" id="LR743591">
    <property type="protein sequence ID" value="CAA2618677.1"/>
    <property type="molecule type" value="Genomic_DNA"/>
</dbReference>
<keyword evidence="1" id="KW-0539">Nucleus</keyword>
<comment type="caution">
    <text evidence="2">Lacks conserved residue(s) required for the propagation of feature annotation.</text>
</comment>
<dbReference type="InterPro" id="IPR014977">
    <property type="entry name" value="WRC_dom"/>
</dbReference>
<feature type="region of interest" description="Disordered" evidence="3">
    <location>
        <begin position="1"/>
        <end position="21"/>
    </location>
</feature>
<reference evidence="5 6" key="1">
    <citation type="submission" date="2019-12" db="EMBL/GenBank/DDBJ databases">
        <authorList>
            <person name="Scholz U."/>
            <person name="Mascher M."/>
            <person name="Fiebig A."/>
        </authorList>
    </citation>
    <scope>NUCLEOTIDE SEQUENCE</scope>
</reference>
<sequence>MGAEGPVPGHLRCRRSDGKQWQCSRRAEDGKSFCEFHHLQALRRSPAGRARPCRSISGAGGATGSSGGVPEGPRMGCPSARSTISRPSAASPASPCRTPSSSPASGAAPIPRLRKMGSWAARTRR</sequence>
<dbReference type="Proteomes" id="UP001189122">
    <property type="component" value="Unassembled WGS sequence"/>
</dbReference>
<dbReference type="EMBL" id="CACRZD030000004">
    <property type="protein sequence ID" value="CAA6658398.1"/>
    <property type="molecule type" value="Genomic_DNA"/>
</dbReference>
<evidence type="ECO:0000259" key="4">
    <source>
        <dbReference type="PROSITE" id="PS51667"/>
    </source>
</evidence>
<feature type="region of interest" description="Disordered" evidence="3">
    <location>
        <begin position="44"/>
        <end position="125"/>
    </location>
</feature>
<evidence type="ECO:0000256" key="1">
    <source>
        <dbReference type="ARBA" id="ARBA00023242"/>
    </source>
</evidence>
<dbReference type="AlphaFoldDB" id="A0A7I8ILK9"/>
<dbReference type="Pfam" id="PF08879">
    <property type="entry name" value="WRC"/>
    <property type="match status" value="1"/>
</dbReference>
<organism evidence="5">
    <name type="scientific">Spirodela intermedia</name>
    <name type="common">Intermediate duckweed</name>
    <dbReference type="NCBI Taxonomy" id="51605"/>
    <lineage>
        <taxon>Eukaryota</taxon>
        <taxon>Viridiplantae</taxon>
        <taxon>Streptophyta</taxon>
        <taxon>Embryophyta</taxon>
        <taxon>Tracheophyta</taxon>
        <taxon>Spermatophyta</taxon>
        <taxon>Magnoliopsida</taxon>
        <taxon>Liliopsida</taxon>
        <taxon>Araceae</taxon>
        <taxon>Lemnoideae</taxon>
        <taxon>Spirodela</taxon>
    </lineage>
</organism>
<gene>
    <name evidence="5" type="ORF">SI7747_04004844</name>
</gene>